<protein>
    <submittedName>
        <fullName evidence="2">Uncharacterized protein</fullName>
    </submittedName>
</protein>
<comment type="caution">
    <text evidence="2">The sequence shown here is derived from an EMBL/GenBank/DDBJ whole genome shotgun (WGS) entry which is preliminary data.</text>
</comment>
<proteinExistence type="predicted"/>
<reference evidence="2 3" key="1">
    <citation type="journal article" date="2019" name="Int. J. Syst. Evol. Microbiol.">
        <title>The Global Catalogue of Microorganisms (GCM) 10K type strain sequencing project: providing services to taxonomists for standard genome sequencing and annotation.</title>
        <authorList>
            <consortium name="The Broad Institute Genomics Platform"/>
            <consortium name="The Broad Institute Genome Sequencing Center for Infectious Disease"/>
            <person name="Wu L."/>
            <person name="Ma J."/>
        </authorList>
    </citation>
    <scope>NUCLEOTIDE SEQUENCE [LARGE SCALE GENOMIC DNA]</scope>
    <source>
        <strain evidence="2 3">CGMCC 1.12562</strain>
    </source>
</reference>
<organism evidence="2 3">
    <name type="scientific">Halobacterium litoreum</name>
    <dbReference type="NCBI Taxonomy" id="2039234"/>
    <lineage>
        <taxon>Archaea</taxon>
        <taxon>Methanobacteriati</taxon>
        <taxon>Methanobacteriota</taxon>
        <taxon>Stenosarchaea group</taxon>
        <taxon>Halobacteria</taxon>
        <taxon>Halobacteriales</taxon>
        <taxon>Halobacteriaceae</taxon>
        <taxon>Halobacterium</taxon>
    </lineage>
</organism>
<dbReference type="EMBL" id="JBHRWN010000002">
    <property type="protein sequence ID" value="MFC3477332.1"/>
    <property type="molecule type" value="Genomic_DNA"/>
</dbReference>
<keyword evidence="1" id="KW-0812">Transmembrane</keyword>
<accession>A0ABD5NDM9</accession>
<dbReference type="Proteomes" id="UP001595660">
    <property type="component" value="Unassembled WGS sequence"/>
</dbReference>
<name>A0ABD5NDM9_9EURY</name>
<sequence length="88" mass="9182">MASRLFFDGNELDVGAVWREALPVAALVAAFGAAALVPVALNWLLVETMGFLSVFSVLLGFASQFVLAVGVGVVLLYVVARGNEIAEA</sequence>
<evidence type="ECO:0000313" key="2">
    <source>
        <dbReference type="EMBL" id="MFC3477332.1"/>
    </source>
</evidence>
<gene>
    <name evidence="2" type="ORF">ACFOKC_06295</name>
</gene>
<keyword evidence="1" id="KW-0472">Membrane</keyword>
<dbReference type="AlphaFoldDB" id="A0ABD5NDM9"/>
<feature type="transmembrane region" description="Helical" evidence="1">
    <location>
        <begin position="51"/>
        <end position="79"/>
    </location>
</feature>
<dbReference type="RefSeq" id="WP_232571539.1">
    <property type="nucleotide sequence ID" value="NZ_CP089466.1"/>
</dbReference>
<feature type="transmembrane region" description="Helical" evidence="1">
    <location>
        <begin position="21"/>
        <end position="45"/>
    </location>
</feature>
<evidence type="ECO:0000313" key="3">
    <source>
        <dbReference type="Proteomes" id="UP001595660"/>
    </source>
</evidence>
<evidence type="ECO:0000256" key="1">
    <source>
        <dbReference type="SAM" id="Phobius"/>
    </source>
</evidence>
<dbReference type="GeneID" id="69116742"/>
<keyword evidence="3" id="KW-1185">Reference proteome</keyword>
<keyword evidence="1" id="KW-1133">Transmembrane helix</keyword>